<comment type="caution">
    <text evidence="2">The sequence shown here is derived from an EMBL/GenBank/DDBJ whole genome shotgun (WGS) entry which is preliminary data.</text>
</comment>
<protein>
    <recommendedName>
        <fullName evidence="4">Ribbon-helix-helix protein, CopG family</fullName>
    </recommendedName>
</protein>
<evidence type="ECO:0000313" key="3">
    <source>
        <dbReference type="Proteomes" id="UP000465240"/>
    </source>
</evidence>
<name>A0ABQ1CFF6_9MYCO</name>
<feature type="compositionally biased region" description="Low complexity" evidence="1">
    <location>
        <begin position="13"/>
        <end position="23"/>
    </location>
</feature>
<proteinExistence type="predicted"/>
<feature type="compositionally biased region" description="Polar residues" evidence="1">
    <location>
        <begin position="1"/>
        <end position="10"/>
    </location>
</feature>
<evidence type="ECO:0008006" key="4">
    <source>
        <dbReference type="Google" id="ProtNLM"/>
    </source>
</evidence>
<gene>
    <name evidence="2" type="ORF">MPRG_64500</name>
</gene>
<evidence type="ECO:0000256" key="1">
    <source>
        <dbReference type="SAM" id="MobiDB-lite"/>
    </source>
</evidence>
<dbReference type="RefSeq" id="WP_120795213.1">
    <property type="nucleotide sequence ID" value="NZ_BLKX01000003.1"/>
</dbReference>
<dbReference type="Proteomes" id="UP000465240">
    <property type="component" value="Unassembled WGS sequence"/>
</dbReference>
<organism evidence="2 3">
    <name type="scientific">Mycobacterium paragordonae</name>
    <dbReference type="NCBI Taxonomy" id="1389713"/>
    <lineage>
        <taxon>Bacteria</taxon>
        <taxon>Bacillati</taxon>
        <taxon>Actinomycetota</taxon>
        <taxon>Actinomycetes</taxon>
        <taxon>Mycobacteriales</taxon>
        <taxon>Mycobacteriaceae</taxon>
        <taxon>Mycobacterium</taxon>
    </lineage>
</organism>
<feature type="region of interest" description="Disordered" evidence="1">
    <location>
        <begin position="1"/>
        <end position="54"/>
    </location>
</feature>
<dbReference type="EMBL" id="BLKX01000003">
    <property type="protein sequence ID" value="GFG83174.1"/>
    <property type="molecule type" value="Genomic_DNA"/>
</dbReference>
<keyword evidence="3" id="KW-1185">Reference proteome</keyword>
<accession>A0ABQ1CFF6</accession>
<evidence type="ECO:0000313" key="2">
    <source>
        <dbReference type="EMBL" id="GFG83174.1"/>
    </source>
</evidence>
<reference evidence="2 3" key="1">
    <citation type="journal article" date="2019" name="Emerg. Microbes Infect.">
        <title>Comprehensive subspecies identification of 175 nontuberculous mycobacteria species based on 7547 genomic profiles.</title>
        <authorList>
            <person name="Matsumoto Y."/>
            <person name="Kinjo T."/>
            <person name="Motooka D."/>
            <person name="Nabeya D."/>
            <person name="Jung N."/>
            <person name="Uechi K."/>
            <person name="Horii T."/>
            <person name="Iida T."/>
            <person name="Fujita J."/>
            <person name="Nakamura S."/>
        </authorList>
    </citation>
    <scope>NUCLEOTIDE SEQUENCE [LARGE SCALE GENOMIC DNA]</scope>
    <source>
        <strain evidence="2 3">JCM 18565</strain>
    </source>
</reference>
<sequence length="173" mass="19049">MAKVSMTSLLGNADTPSPADTTAPPAPPEPVTVTKPSDPPAAEPPQRRTTDPNKVVKRLATVYTRQTVYNSLSRYVKTQRARGELLSYGVVVLLAVEKHATELADLWNRTEEHTGGGGLFDIKVRKAAPKKVPWQLHGATPQQIRKLDDIAHQWNAPNRSVLVEEALVRYLGR</sequence>